<dbReference type="EMBL" id="JASHID010000005">
    <property type="protein sequence ID" value="MDI9864317.1"/>
    <property type="molecule type" value="Genomic_DNA"/>
</dbReference>
<keyword evidence="2" id="KW-1185">Reference proteome</keyword>
<dbReference type="Pfam" id="PF26421">
    <property type="entry name" value="Avidin_like"/>
    <property type="match status" value="1"/>
</dbReference>
<evidence type="ECO:0000313" key="2">
    <source>
        <dbReference type="Proteomes" id="UP001236569"/>
    </source>
</evidence>
<name>A0ABT6YL46_9BACT</name>
<protein>
    <submittedName>
        <fullName evidence="1">N-acetylglutamate synthase</fullName>
    </submittedName>
</protein>
<gene>
    <name evidence="1" type="ORF">QM480_08270</name>
</gene>
<evidence type="ECO:0000313" key="1">
    <source>
        <dbReference type="EMBL" id="MDI9864317.1"/>
    </source>
</evidence>
<dbReference type="InterPro" id="IPR058595">
    <property type="entry name" value="Avidin-like"/>
</dbReference>
<reference evidence="1 2" key="1">
    <citation type="submission" date="2023-05" db="EMBL/GenBank/DDBJ databases">
        <title>Novel species of genus Flectobacillus isolated from stream in China.</title>
        <authorList>
            <person name="Lu H."/>
        </authorList>
    </citation>
    <scope>NUCLEOTIDE SEQUENCE [LARGE SCALE GENOMIC DNA]</scope>
    <source>
        <strain evidence="1 2">DC10W</strain>
    </source>
</reference>
<dbReference type="Proteomes" id="UP001236569">
    <property type="component" value="Unassembled WGS sequence"/>
</dbReference>
<proteinExistence type="predicted"/>
<sequence length="113" mass="12662">MINYNNKKFAPISNTENGETSAETIFYYKQEGNILTSEYAGGKITKGHLIGLVDESGKIDMCYHQVNALGEIMTGKCISTPEILPDGRIRLYEVWEWTSGDCSKGESIIEELY</sequence>
<comment type="caution">
    <text evidence="1">The sequence shown here is derived from an EMBL/GenBank/DDBJ whole genome shotgun (WGS) entry which is preliminary data.</text>
</comment>
<accession>A0ABT6YL46</accession>
<organism evidence="1 2">
    <name type="scientific">Flectobacillus longus</name>
    <dbReference type="NCBI Taxonomy" id="2984207"/>
    <lineage>
        <taxon>Bacteria</taxon>
        <taxon>Pseudomonadati</taxon>
        <taxon>Bacteroidota</taxon>
        <taxon>Cytophagia</taxon>
        <taxon>Cytophagales</taxon>
        <taxon>Flectobacillaceae</taxon>
        <taxon>Flectobacillus</taxon>
    </lineage>
</organism>
<dbReference type="RefSeq" id="WP_283369520.1">
    <property type="nucleotide sequence ID" value="NZ_JASHID010000005.1"/>
</dbReference>